<name>A0ABR5T397_9BURK</name>
<sequence length="86" mass="9380">MRCIDVKRIDFVTPIFDANGAFRPRPHRAKYAARRDFKRISDFDKKRQTIANRPKAATGCAARGVISANGGASFAAWTAAPTGAAR</sequence>
<protein>
    <submittedName>
        <fullName evidence="1">Uncharacterized protein</fullName>
    </submittedName>
</protein>
<organism evidence="1 2">
    <name type="scientific">Burkholderia savannae</name>
    <dbReference type="NCBI Taxonomy" id="1637837"/>
    <lineage>
        <taxon>Bacteria</taxon>
        <taxon>Pseudomonadati</taxon>
        <taxon>Pseudomonadota</taxon>
        <taxon>Betaproteobacteria</taxon>
        <taxon>Burkholderiales</taxon>
        <taxon>Burkholderiaceae</taxon>
        <taxon>Burkholderia</taxon>
        <taxon>pseudomallei group</taxon>
    </lineage>
</organism>
<dbReference type="Proteomes" id="UP000070255">
    <property type="component" value="Unassembled WGS sequence"/>
</dbReference>
<accession>A0ABR5T397</accession>
<gene>
    <name evidence="1" type="ORF">WS72_22390</name>
</gene>
<evidence type="ECO:0000313" key="2">
    <source>
        <dbReference type="Proteomes" id="UP000070255"/>
    </source>
</evidence>
<evidence type="ECO:0000313" key="1">
    <source>
        <dbReference type="EMBL" id="KWZ37703.1"/>
    </source>
</evidence>
<comment type="caution">
    <text evidence="1">The sequence shown here is derived from an EMBL/GenBank/DDBJ whole genome shotgun (WGS) entry which is preliminary data.</text>
</comment>
<keyword evidence="2" id="KW-1185">Reference proteome</keyword>
<proteinExistence type="predicted"/>
<dbReference type="EMBL" id="LNJQ01000004">
    <property type="protein sequence ID" value="KWZ37703.1"/>
    <property type="molecule type" value="Genomic_DNA"/>
</dbReference>
<reference evidence="1 2" key="1">
    <citation type="submission" date="2015-11" db="EMBL/GenBank/DDBJ databases">
        <authorList>
            <person name="Sahl J."/>
            <person name="Wagner D."/>
            <person name="Keim P."/>
        </authorList>
    </citation>
    <scope>NUCLEOTIDE SEQUENCE [LARGE SCALE GENOMIC DNA]</scope>
    <source>
        <strain evidence="1 2">BDU18</strain>
    </source>
</reference>